<feature type="compositionally biased region" description="Low complexity" evidence="4">
    <location>
        <begin position="129"/>
        <end position="140"/>
    </location>
</feature>
<organism evidence="6 7">
    <name type="scientific">Miscanthus lutarioriparius</name>
    <dbReference type="NCBI Taxonomy" id="422564"/>
    <lineage>
        <taxon>Eukaryota</taxon>
        <taxon>Viridiplantae</taxon>
        <taxon>Streptophyta</taxon>
        <taxon>Embryophyta</taxon>
        <taxon>Tracheophyta</taxon>
        <taxon>Spermatophyta</taxon>
        <taxon>Magnoliopsida</taxon>
        <taxon>Liliopsida</taxon>
        <taxon>Poales</taxon>
        <taxon>Poaceae</taxon>
        <taxon>PACMAD clade</taxon>
        <taxon>Panicoideae</taxon>
        <taxon>Andropogonodae</taxon>
        <taxon>Andropogoneae</taxon>
        <taxon>Saccharinae</taxon>
        <taxon>Miscanthus</taxon>
    </lineage>
</organism>
<feature type="region of interest" description="Disordered" evidence="4">
    <location>
        <begin position="64"/>
        <end position="213"/>
    </location>
</feature>
<accession>A0A811RSF5</accession>
<dbReference type="Pfam" id="PF16770">
    <property type="entry name" value="RTT107_BRCT_5"/>
    <property type="match status" value="1"/>
</dbReference>
<dbReference type="PANTHER" id="PTHR23196:SF1">
    <property type="entry name" value="PAX-INTERACTING PROTEIN 1"/>
    <property type="match status" value="1"/>
</dbReference>
<reference evidence="6" key="1">
    <citation type="submission" date="2020-10" db="EMBL/GenBank/DDBJ databases">
        <authorList>
            <person name="Han B."/>
            <person name="Lu T."/>
            <person name="Zhao Q."/>
            <person name="Huang X."/>
            <person name="Zhao Y."/>
        </authorList>
    </citation>
    <scope>NUCLEOTIDE SEQUENCE</scope>
</reference>
<sequence>MRGEASNDGGGGDTQVLDGGTPPLGSPSSDGDGTQREADDWTLYDETQPLDDAETQLVDEVVEKEEGVAGDWTETQLVESGDEDGGDDGDQVKTQQEVEDGKGGDVGGGAEDNAGNCTKTQSDEECEVDVVNTVVGDMVETQLVEESEDDDDDNDGLNGDDEHDLGEWGKTQLVEDSDEDIGDDGLSDGTVVLSDNESLSGDERGVKSGMNKRDAKLGMEGSIEGLNGGIKKHDDKNNLVDSDASTDEEGDTGSGHLQMKLPSVCVASVRTCGISEPRDTMSVNCMKQGKQKASSNAIHPLPKIVDESTLCSTSFGGVDNDSHGYVQNHDKGGGKSRDKCSTAKKLFADTAAEDSENNSRCLAGLSYVGSQEPGDLSQANAFDVVDRLISINGGLSSQENTPNKLEKEKPRVSSKRGTLMLAEKVDLGRSSNRKAEIFEFVDSREDDGGGDFFSKNKDILLPKPIGRGKPKSHSTRAKKSSTKKSQEENNMGEAMNKRNTKLPGRFETIPLSDSRLFRSDVKSKRASGNKTKKNLLKDLDDLSNAKSLEEQEKADVALNDVGPDTQMAAEAMEALVQCSPAKSLSAEGQPLFNRDMRAEMSRITKSHSKNGSPQRTSNIQKGVATRSKRRKVTDFSTKPQKERLRGSKTQESSEPIVKVKHKQTKYVPEKSKVSKKFIDENKYHGTPVAHRTRHCSRNDPSAFIELSNKHLRRGKKLTGDSSTIGQVQNNHIATKSGLSYFEKESTEQTYTNNDQDLQQSRDGSAQRTSVNNVQNLEAHRVEPTTDVTCRDSPSHPKRQRTPTKMIQSTAAAAANHEIPSEVARPCKKRRIFIRSVSDLLKYAKREPSHGRSVSMMSNIIEKSLAASPVLNSSVRDDRKTSSDVISSAQRLKESSHVEDTSKSPKNNPQVPNSAMKTPSKVVNELSPTFSPVNPSKGSSRSLSKASIARELLKLDPENVLSNQQRKDSRRKDMASVSILFSHHLDDDVIKRQKKILARLGVCEAFSMADATHFVADRFCRTKNMLEAITLGKPVVTSMWLENCGQVGCFIDERKYILRDEKKEKEIGFSMPISLTSACKHPLLLGKRVFVTSNVKPSQAVVTSLVKASSGQPLERVGRSIMKEKEVPPDLLVISCEEDYETCAPLLEKGASVFSVEFLLNGIVIQKLEYERHRLFMDRVKQTRSSRWLKDTVQDRFVPVPKRPRT</sequence>
<feature type="compositionally biased region" description="Basic and acidic residues" evidence="4">
    <location>
        <begin position="201"/>
        <end position="213"/>
    </location>
</feature>
<feature type="compositionally biased region" description="Acidic residues" evidence="4">
    <location>
        <begin position="175"/>
        <end position="186"/>
    </location>
</feature>
<proteinExistence type="predicted"/>
<evidence type="ECO:0000256" key="4">
    <source>
        <dbReference type="SAM" id="MobiDB-lite"/>
    </source>
</evidence>
<keyword evidence="7" id="KW-1185">Reference proteome</keyword>
<keyword evidence="3" id="KW-0539">Nucleus</keyword>
<comment type="subcellular location">
    <subcellularLocation>
        <location evidence="1">Nucleus</location>
    </subcellularLocation>
</comment>
<dbReference type="Gene3D" id="3.40.50.10190">
    <property type="entry name" value="BRCT domain"/>
    <property type="match status" value="2"/>
</dbReference>
<feature type="compositionally biased region" description="Polar residues" evidence="4">
    <location>
        <begin position="609"/>
        <end position="620"/>
    </location>
</feature>
<dbReference type="PANTHER" id="PTHR23196">
    <property type="entry name" value="PAX TRANSCRIPTION ACTIVATION DOMAIN INTERACTING PROTEIN"/>
    <property type="match status" value="1"/>
</dbReference>
<gene>
    <name evidence="6" type="ORF">NCGR_LOCUS56208</name>
</gene>
<protein>
    <recommendedName>
        <fullName evidence="5">BRCT domain-containing protein</fullName>
    </recommendedName>
</protein>
<feature type="region of interest" description="Disordered" evidence="4">
    <location>
        <begin position="393"/>
        <end position="415"/>
    </location>
</feature>
<dbReference type="GO" id="GO:0006974">
    <property type="term" value="P:DNA damage response"/>
    <property type="evidence" value="ECO:0007669"/>
    <property type="project" value="UniProtKB-KW"/>
</dbReference>
<evidence type="ECO:0000313" key="6">
    <source>
        <dbReference type="EMBL" id="CAD6272939.1"/>
    </source>
</evidence>
<dbReference type="EMBL" id="CAJGYO010000016">
    <property type="protein sequence ID" value="CAD6272939.1"/>
    <property type="molecule type" value="Genomic_DNA"/>
</dbReference>
<name>A0A811RSF5_9POAL</name>
<dbReference type="OrthoDB" id="342264at2759"/>
<feature type="compositionally biased region" description="Acidic residues" evidence="4">
    <location>
        <begin position="40"/>
        <end position="52"/>
    </location>
</feature>
<evidence type="ECO:0000256" key="3">
    <source>
        <dbReference type="ARBA" id="ARBA00023242"/>
    </source>
</evidence>
<keyword evidence="2" id="KW-0227">DNA damage</keyword>
<feature type="domain" description="BRCT" evidence="5">
    <location>
        <begin position="1009"/>
        <end position="1057"/>
    </location>
</feature>
<dbReference type="SMART" id="SM00292">
    <property type="entry name" value="BRCT"/>
    <property type="match status" value="1"/>
</dbReference>
<feature type="region of interest" description="Disordered" evidence="4">
    <location>
        <begin position="744"/>
        <end position="816"/>
    </location>
</feature>
<comment type="caution">
    <text evidence="6">The sequence shown here is derived from an EMBL/GenBank/DDBJ whole genome shotgun (WGS) entry which is preliminary data.</text>
</comment>
<evidence type="ECO:0000256" key="2">
    <source>
        <dbReference type="ARBA" id="ARBA00022763"/>
    </source>
</evidence>
<feature type="region of interest" description="Disordered" evidence="4">
    <location>
        <begin position="1"/>
        <end position="52"/>
    </location>
</feature>
<feature type="compositionally biased region" description="Basic and acidic residues" evidence="4">
    <location>
        <begin position="890"/>
        <end position="902"/>
    </location>
</feature>
<feature type="compositionally biased region" description="Polar residues" evidence="4">
    <location>
        <begin position="903"/>
        <end position="916"/>
    </location>
</feature>
<evidence type="ECO:0000313" key="7">
    <source>
        <dbReference type="Proteomes" id="UP000604825"/>
    </source>
</evidence>
<evidence type="ECO:0000259" key="5">
    <source>
        <dbReference type="PROSITE" id="PS50172"/>
    </source>
</evidence>
<dbReference type="CDD" id="cd18432">
    <property type="entry name" value="BRCT_PAXIP1_rpt6_like"/>
    <property type="match status" value="1"/>
</dbReference>
<dbReference type="GO" id="GO:0005634">
    <property type="term" value="C:nucleus"/>
    <property type="evidence" value="ECO:0007669"/>
    <property type="project" value="UniProtKB-SubCell"/>
</dbReference>
<feature type="compositionally biased region" description="Polar residues" evidence="4">
    <location>
        <begin position="393"/>
        <end position="403"/>
    </location>
</feature>
<feature type="region of interest" description="Disordered" evidence="4">
    <location>
        <begin position="603"/>
        <end position="655"/>
    </location>
</feature>
<feature type="compositionally biased region" description="Basic and acidic residues" evidence="4">
    <location>
        <begin position="777"/>
        <end position="794"/>
    </location>
</feature>
<feature type="compositionally biased region" description="Polar residues" evidence="4">
    <location>
        <begin position="747"/>
        <end position="775"/>
    </location>
</feature>
<dbReference type="PROSITE" id="PS50172">
    <property type="entry name" value="BRCT"/>
    <property type="match status" value="1"/>
</dbReference>
<dbReference type="Pfam" id="PF16589">
    <property type="entry name" value="BRCT_2"/>
    <property type="match status" value="1"/>
</dbReference>
<feature type="region of interest" description="Disordered" evidence="4">
    <location>
        <begin position="871"/>
        <end position="918"/>
    </location>
</feature>
<dbReference type="CDD" id="cd17744">
    <property type="entry name" value="BRCT_MDC1_rpt1"/>
    <property type="match status" value="1"/>
</dbReference>
<feature type="region of interest" description="Disordered" evidence="4">
    <location>
        <begin position="226"/>
        <end position="256"/>
    </location>
</feature>
<dbReference type="AlphaFoldDB" id="A0A811RSF5"/>
<dbReference type="InterPro" id="IPR051579">
    <property type="entry name" value="DDR_Transcriptional_Reg"/>
</dbReference>
<dbReference type="InterPro" id="IPR036420">
    <property type="entry name" value="BRCT_dom_sf"/>
</dbReference>
<feature type="compositionally biased region" description="Acidic residues" evidence="4">
    <location>
        <begin position="80"/>
        <end position="89"/>
    </location>
</feature>
<dbReference type="SUPFAM" id="SSF52113">
    <property type="entry name" value="BRCT domain"/>
    <property type="match status" value="1"/>
</dbReference>
<dbReference type="Proteomes" id="UP000604825">
    <property type="component" value="Unassembled WGS sequence"/>
</dbReference>
<feature type="region of interest" description="Disordered" evidence="4">
    <location>
        <begin position="453"/>
        <end position="498"/>
    </location>
</feature>
<feature type="compositionally biased region" description="Acidic residues" evidence="4">
    <location>
        <begin position="143"/>
        <end position="164"/>
    </location>
</feature>
<dbReference type="InterPro" id="IPR001357">
    <property type="entry name" value="BRCT_dom"/>
</dbReference>
<feature type="compositionally biased region" description="Basic residues" evidence="4">
    <location>
        <begin position="466"/>
        <end position="482"/>
    </location>
</feature>
<evidence type="ECO:0000256" key="1">
    <source>
        <dbReference type="ARBA" id="ARBA00004123"/>
    </source>
</evidence>